<dbReference type="OrthoDB" id="47853at2759"/>
<protein>
    <submittedName>
        <fullName evidence="2">Uncharacterized protein</fullName>
    </submittedName>
</protein>
<organism evidence="2 3">
    <name type="scientific">Fistulifera solaris</name>
    <name type="common">Oleaginous diatom</name>
    <dbReference type="NCBI Taxonomy" id="1519565"/>
    <lineage>
        <taxon>Eukaryota</taxon>
        <taxon>Sar</taxon>
        <taxon>Stramenopiles</taxon>
        <taxon>Ochrophyta</taxon>
        <taxon>Bacillariophyta</taxon>
        <taxon>Bacillariophyceae</taxon>
        <taxon>Bacillariophycidae</taxon>
        <taxon>Naviculales</taxon>
        <taxon>Naviculaceae</taxon>
        <taxon>Fistulifera</taxon>
    </lineage>
</organism>
<dbReference type="EMBL" id="BDSP01000172">
    <property type="protein sequence ID" value="GAX21743.1"/>
    <property type="molecule type" value="Genomic_DNA"/>
</dbReference>
<comment type="caution">
    <text evidence="2">The sequence shown here is derived from an EMBL/GenBank/DDBJ whole genome shotgun (WGS) entry which is preliminary data.</text>
</comment>
<reference evidence="2 3" key="1">
    <citation type="journal article" date="2015" name="Plant Cell">
        <title>Oil accumulation by the oleaginous diatom Fistulifera solaris as revealed by the genome and transcriptome.</title>
        <authorList>
            <person name="Tanaka T."/>
            <person name="Maeda Y."/>
            <person name="Veluchamy A."/>
            <person name="Tanaka M."/>
            <person name="Abida H."/>
            <person name="Marechal E."/>
            <person name="Bowler C."/>
            <person name="Muto M."/>
            <person name="Sunaga Y."/>
            <person name="Tanaka M."/>
            <person name="Yoshino T."/>
            <person name="Taniguchi T."/>
            <person name="Fukuda Y."/>
            <person name="Nemoto M."/>
            <person name="Matsumoto M."/>
            <person name="Wong P.S."/>
            <person name="Aburatani S."/>
            <person name="Fujibuchi W."/>
        </authorList>
    </citation>
    <scope>NUCLEOTIDE SEQUENCE [LARGE SCALE GENOMIC DNA]</scope>
    <source>
        <strain evidence="2 3">JPCC DA0580</strain>
    </source>
</reference>
<feature type="compositionally biased region" description="Polar residues" evidence="1">
    <location>
        <begin position="884"/>
        <end position="898"/>
    </location>
</feature>
<dbReference type="AlphaFoldDB" id="A0A1Z5K626"/>
<proteinExistence type="predicted"/>
<dbReference type="Proteomes" id="UP000198406">
    <property type="component" value="Unassembled WGS sequence"/>
</dbReference>
<sequence>MFSSLCTSLSNLYNNATFSISLSPQAILASYLSTSLAEFLQVDSHLIETSLLTDQHVTLRQIKLKPRTVRGNGQASTITLTGTIQQIEFRWEWSTQTYISNVRLMVAGVHLQLLKQDATTEEVISEADEYAISTSVPETNTATDWKAVYMRQIVDHLSVSATDVQITIDLDDKALIVLGSGIDLTTNEQQKQENLDDSKSLMQQMCLKSLSAYFERPNGEQVQLLDAFGYSASVHRVSGHRFVDGIVNGLVVTGNPQESIQWYLGVLQVDGLLQLQRLLRIVEPDIDMSLPEADGSDRDTSSVFKFPLPLMSVLLDESIKLQFTHGALQYRTDGSECILQHGRMSVEMKEEPLAVLNNLTIELINSSVLLSKPLEDIIDTINVKISISKDMLEAFNRVYVSYSEVLQLNKNESKACISNPFDSNNSCWSLDIQGTTKLEMVSELEWMQWSMDNLSASAKYGAKIPFDASWKCAHLSSSHGIMVDTSMMELMNNTFHLTGSVDITITSMDAATQFSEFVMDASSNYPSDETQSTGLLCNIIIPKVNAVVLDSDGGRRMECENIEVDGNSLTVRGRSIQISTTANGASSNYFSCHDVSAAFKQIGATSTSGQTVKVEIKNMRNVRYLSSVHVPSLFAEATIDLSNMNLFSNLRLNVAEAELTADFRSADWSKQIESNAQSDPMLLPDANISKINLTLHFIGGGITLEHAKISLPEFQGNESTRSDTLSTHYVKHVKKRLPFLFTKANVAGFNVGDSLSSAVATMAVQSSLVGTLVGVVGKDGVGAAITAGKATRGATENERYHLGDFSKGIATSAKNASLLSTAAASSTYASENRVRLSSAAGTGVGMVAGMALAGPAGLIAGSILAGKAVGSAVERRFGDPKRMPSTSATEQESANTSEGPLIPGTKFPDAAAPQHSANRSNAQLFDPHGFNRGWNADTDATVDVVNSSLDNHSLPTSSGVRESDMINTSDAVAAIPGESSTTQTNNGGSYKFGNITRGIIARGKAARGASKTEGYKFGDFTRGFLG</sequence>
<accession>A0A1Z5K626</accession>
<name>A0A1Z5K626_FISSO</name>
<keyword evidence="3" id="KW-1185">Reference proteome</keyword>
<gene>
    <name evidence="2" type="ORF">FisN_31Lh029</name>
</gene>
<feature type="region of interest" description="Disordered" evidence="1">
    <location>
        <begin position="877"/>
        <end position="924"/>
    </location>
</feature>
<evidence type="ECO:0000256" key="1">
    <source>
        <dbReference type="SAM" id="MobiDB-lite"/>
    </source>
</evidence>
<evidence type="ECO:0000313" key="2">
    <source>
        <dbReference type="EMBL" id="GAX21743.1"/>
    </source>
</evidence>
<evidence type="ECO:0000313" key="3">
    <source>
        <dbReference type="Proteomes" id="UP000198406"/>
    </source>
</evidence>
<dbReference type="InParanoid" id="A0A1Z5K626"/>